<dbReference type="EMBL" id="FOHV01000037">
    <property type="protein sequence ID" value="SET54234.1"/>
    <property type="molecule type" value="Genomic_DNA"/>
</dbReference>
<dbReference type="AlphaFoldDB" id="A0A1I0F8L2"/>
<protein>
    <submittedName>
        <fullName evidence="1">Uncharacterized protein</fullName>
    </submittedName>
</protein>
<gene>
    <name evidence="1" type="ORF">SAMN02583745_02677</name>
</gene>
<keyword evidence="2" id="KW-1185">Reference proteome</keyword>
<accession>A0A1I0F8L2</accession>
<name>A0A1I0F8L2_9GAMM</name>
<reference evidence="2" key="1">
    <citation type="submission" date="2016-10" db="EMBL/GenBank/DDBJ databases">
        <authorList>
            <person name="Varghese N."/>
            <person name="Submissions S."/>
        </authorList>
    </citation>
    <scope>NUCLEOTIDE SEQUENCE [LARGE SCALE GENOMIC DNA]</scope>
    <source>
        <strain evidence="2">DSM 18579</strain>
    </source>
</reference>
<organism evidence="1 2">
    <name type="scientific">Thorsellia anophelis DSM 18579</name>
    <dbReference type="NCBI Taxonomy" id="1123402"/>
    <lineage>
        <taxon>Bacteria</taxon>
        <taxon>Pseudomonadati</taxon>
        <taxon>Pseudomonadota</taxon>
        <taxon>Gammaproteobacteria</taxon>
        <taxon>Enterobacterales</taxon>
        <taxon>Thorselliaceae</taxon>
        <taxon>Thorsellia</taxon>
    </lineage>
</organism>
<evidence type="ECO:0000313" key="2">
    <source>
        <dbReference type="Proteomes" id="UP000242642"/>
    </source>
</evidence>
<dbReference type="Proteomes" id="UP000242642">
    <property type="component" value="Unassembled WGS sequence"/>
</dbReference>
<dbReference type="OrthoDB" id="7472444at2"/>
<dbReference type="RefSeq" id="WP_093322123.1">
    <property type="nucleotide sequence ID" value="NZ_FOHV01000037.1"/>
</dbReference>
<sequence>MNVGFNISTQVLPTSSVKNQTITKSMSSFVDTMKTIQNENEKNSAYFSGNIDFTNMTRKELSDWVDMKIKNGEITHEEAKPFRLMLIKVRVSDNYAYTLEEDSTRYNFIQRAQGGIGFAEGRSDFHTLDMLESAIKIMKQNQDKSVDIQNTYQVNLANNK</sequence>
<proteinExistence type="predicted"/>
<evidence type="ECO:0000313" key="1">
    <source>
        <dbReference type="EMBL" id="SET54234.1"/>
    </source>
</evidence>